<dbReference type="EMBL" id="CP022098">
    <property type="protein sequence ID" value="ATB41779.1"/>
    <property type="molecule type" value="Genomic_DNA"/>
</dbReference>
<dbReference type="AlphaFoldDB" id="A0A250JCZ4"/>
<feature type="region of interest" description="Disordered" evidence="1">
    <location>
        <begin position="40"/>
        <end position="101"/>
    </location>
</feature>
<dbReference type="KEGG" id="cfus:CYFUS_007249"/>
<evidence type="ECO:0000313" key="4">
    <source>
        <dbReference type="Proteomes" id="UP000217257"/>
    </source>
</evidence>
<feature type="region of interest" description="Disordered" evidence="1">
    <location>
        <begin position="225"/>
        <end position="246"/>
    </location>
</feature>
<proteinExistence type="predicted"/>
<accession>A0A250JCZ4</accession>
<dbReference type="Proteomes" id="UP000217257">
    <property type="component" value="Chromosome"/>
</dbReference>
<feature type="region of interest" description="Disordered" evidence="1">
    <location>
        <begin position="123"/>
        <end position="144"/>
    </location>
</feature>
<sequence length="246" mass="27007">MRTASCRQSCPLDVPKTQKSGALGELVGSLLDPWVVGRGLKGLRGRPEPEPVPEIRPEPEAVPEIRPEPEPLPPGSRRETVLGKDEMFLSDGTSMPEGTRRVEYGNGDAVYHVDSKGRTIHAEGVLDPPTTYEKEGLSSSIRPEGLQTGVDHRGHLVPERGAAHADNVNVQENVIAEHGTKSNLSTKKRWENQAIEYAKENPGSRSIHEPQYHGDEMRPHEVIHDLVGPDGNRVPGFRTTIANPRN</sequence>
<feature type="domain" description="Type VII secretion system protein EssD-like" evidence="2">
    <location>
        <begin position="103"/>
        <end position="222"/>
    </location>
</feature>
<feature type="compositionally biased region" description="Basic and acidic residues" evidence="1">
    <location>
        <begin position="76"/>
        <end position="87"/>
    </location>
</feature>
<reference evidence="3 4" key="1">
    <citation type="submission" date="2017-06" db="EMBL/GenBank/DDBJ databases">
        <title>Sequencing and comparative analysis of myxobacterial genomes.</title>
        <authorList>
            <person name="Rupp O."/>
            <person name="Goesmann A."/>
            <person name="Sogaard-Andersen L."/>
        </authorList>
    </citation>
    <scope>NUCLEOTIDE SEQUENCE [LARGE SCALE GENOMIC DNA]</scope>
    <source>
        <strain evidence="3 4">DSM 52655</strain>
    </source>
</reference>
<feature type="compositionally biased region" description="Basic and acidic residues" evidence="1">
    <location>
        <begin position="45"/>
        <end position="69"/>
    </location>
</feature>
<evidence type="ECO:0000259" key="2">
    <source>
        <dbReference type="Pfam" id="PF13930"/>
    </source>
</evidence>
<evidence type="ECO:0000256" key="1">
    <source>
        <dbReference type="SAM" id="MobiDB-lite"/>
    </source>
</evidence>
<name>A0A250JCZ4_9BACT</name>
<gene>
    <name evidence="3" type="ORF">CYFUS_007249</name>
</gene>
<evidence type="ECO:0000313" key="3">
    <source>
        <dbReference type="EMBL" id="ATB41779.1"/>
    </source>
</evidence>
<organism evidence="3 4">
    <name type="scientific">Cystobacter fuscus</name>
    <dbReference type="NCBI Taxonomy" id="43"/>
    <lineage>
        <taxon>Bacteria</taxon>
        <taxon>Pseudomonadati</taxon>
        <taxon>Myxococcota</taxon>
        <taxon>Myxococcia</taxon>
        <taxon>Myxococcales</taxon>
        <taxon>Cystobacterineae</taxon>
        <taxon>Archangiaceae</taxon>
        <taxon>Cystobacter</taxon>
    </lineage>
</organism>
<protein>
    <recommendedName>
        <fullName evidence="2">Type VII secretion system protein EssD-like domain-containing protein</fullName>
    </recommendedName>
</protein>
<dbReference type="Pfam" id="PF13930">
    <property type="entry name" value="Endonuclea_NS_2"/>
    <property type="match status" value="1"/>
</dbReference>
<dbReference type="InterPro" id="IPR044927">
    <property type="entry name" value="Endonuclea_NS_2"/>
</dbReference>